<protein>
    <submittedName>
        <fullName evidence="1">Uncharacterized protein</fullName>
    </submittedName>
</protein>
<dbReference type="AlphaFoldDB" id="A0AA38UA94"/>
<comment type="caution">
    <text evidence="1">The sequence shown here is derived from an EMBL/GenBank/DDBJ whole genome shotgun (WGS) entry which is preliminary data.</text>
</comment>
<accession>A0AA38UA94</accession>
<proteinExistence type="predicted"/>
<keyword evidence="2" id="KW-1185">Reference proteome</keyword>
<dbReference type="Proteomes" id="UP001163846">
    <property type="component" value="Unassembled WGS sequence"/>
</dbReference>
<reference evidence="1" key="1">
    <citation type="submission" date="2022-08" db="EMBL/GenBank/DDBJ databases">
        <authorList>
            <consortium name="DOE Joint Genome Institute"/>
            <person name="Min B."/>
            <person name="Riley R."/>
            <person name="Sierra-Patev S."/>
            <person name="Naranjo-Ortiz M."/>
            <person name="Looney B."/>
            <person name="Konkel Z."/>
            <person name="Slot J.C."/>
            <person name="Sakamoto Y."/>
            <person name="Steenwyk J.L."/>
            <person name="Rokas A."/>
            <person name="Carro J."/>
            <person name="Camarero S."/>
            <person name="Ferreira P."/>
            <person name="Molpeceres G."/>
            <person name="Ruiz-Duenas F.J."/>
            <person name="Serrano A."/>
            <person name="Henrissat B."/>
            <person name="Drula E."/>
            <person name="Hughes K.W."/>
            <person name="Mata J.L."/>
            <person name="Ishikawa N.K."/>
            <person name="Vargas-Isla R."/>
            <person name="Ushijima S."/>
            <person name="Smith C.A."/>
            <person name="Ahrendt S."/>
            <person name="Andreopoulos W."/>
            <person name="He G."/>
            <person name="Labutti K."/>
            <person name="Lipzen A."/>
            <person name="Ng V."/>
            <person name="Sandor L."/>
            <person name="Barry K."/>
            <person name="Martinez A.T."/>
            <person name="Xiao Y."/>
            <person name="Gibbons J.G."/>
            <person name="Terashima K."/>
            <person name="Hibbett D.S."/>
            <person name="Grigoriev I.V."/>
        </authorList>
    </citation>
    <scope>NUCLEOTIDE SEQUENCE</scope>
    <source>
        <strain evidence="1">TFB9207</strain>
    </source>
</reference>
<evidence type="ECO:0000313" key="2">
    <source>
        <dbReference type="Proteomes" id="UP001163846"/>
    </source>
</evidence>
<dbReference type="EMBL" id="MU806430">
    <property type="protein sequence ID" value="KAJ3835261.1"/>
    <property type="molecule type" value="Genomic_DNA"/>
</dbReference>
<gene>
    <name evidence="1" type="ORF">F5878DRAFT_727651</name>
</gene>
<organism evidence="1 2">
    <name type="scientific">Lentinula raphanica</name>
    <dbReference type="NCBI Taxonomy" id="153919"/>
    <lineage>
        <taxon>Eukaryota</taxon>
        <taxon>Fungi</taxon>
        <taxon>Dikarya</taxon>
        <taxon>Basidiomycota</taxon>
        <taxon>Agaricomycotina</taxon>
        <taxon>Agaricomycetes</taxon>
        <taxon>Agaricomycetidae</taxon>
        <taxon>Agaricales</taxon>
        <taxon>Marasmiineae</taxon>
        <taxon>Omphalotaceae</taxon>
        <taxon>Lentinula</taxon>
    </lineage>
</organism>
<sequence>MNAPKGKSKDKARISKAAQPLILLFHNYNHNHNVVVYSNCMDSMRPYSSLPNELLHSITEYIAFTIDLSDSYSSYSLYKHASPELLALSAVNWRLRRICLPFLFANIKVRHDEDVTRLEKDLPLCAKFTKTLSIDHSKGSSSDLTEAGQQNLSQILPRLEQLLVVELPDCRDRTDLLRTMLVHPTVTSVLVNEIPNSSMANDDLSKLIYGRVDTYSAFMPRFRKCLDQGMRLMSLRLNSIDNRLESQKFPGLQEIKIQYTVPASFSWVPPLLSNHPTLNELWLLQLEHDFFAHDAPPTFLSSLVDLKESQGKDLQHFLSISELGLRRARPINGSSKDWHIIALGLKVKSTFDKKSWMEILRPIPLMFPKLEVLRLDFRACRSSYDIDDLASILARFLSLRVLYLNKFFGGLSLEFAYRAIRQVQQDGSTDSSELRARVESVMLLSISRLVKGARALESIHINDSGSGYVNYSARHWNVIGWIHVLNGNRDISGKLTTHFDSASYSF</sequence>
<evidence type="ECO:0000313" key="1">
    <source>
        <dbReference type="EMBL" id="KAJ3835261.1"/>
    </source>
</evidence>
<name>A0AA38UA94_9AGAR</name>
<dbReference type="SUPFAM" id="SSF52047">
    <property type="entry name" value="RNI-like"/>
    <property type="match status" value="1"/>
</dbReference>